<name>A0A4Q9PES4_9APHY</name>
<accession>A0A4Q9PES4</accession>
<sequence>MAGERRTQSMVLLAGGIAPAAAGLRPHVGLGWPKGDPGSWKAKEKSVSRRMWRFGDAARTCRLEVAELVSDEFWVGWACSTSGQYRAGSVAVVTLWYGVERGKMDLCLRRQHDRRPMRCARAS</sequence>
<gene>
    <name evidence="1" type="ORF">BD310DRAFT_316606</name>
</gene>
<protein>
    <submittedName>
        <fullName evidence="1">Uncharacterized protein</fullName>
    </submittedName>
</protein>
<evidence type="ECO:0000313" key="1">
    <source>
        <dbReference type="EMBL" id="TBU51737.1"/>
    </source>
</evidence>
<dbReference type="EMBL" id="ML145289">
    <property type="protein sequence ID" value="TBU51737.1"/>
    <property type="molecule type" value="Genomic_DNA"/>
</dbReference>
<proteinExistence type="predicted"/>
<dbReference type="Proteomes" id="UP000292082">
    <property type="component" value="Unassembled WGS sequence"/>
</dbReference>
<evidence type="ECO:0000313" key="2">
    <source>
        <dbReference type="Proteomes" id="UP000292082"/>
    </source>
</evidence>
<reference evidence="1 2" key="1">
    <citation type="submission" date="2019-01" db="EMBL/GenBank/DDBJ databases">
        <title>Draft genome sequences of three monokaryotic isolates of the white-rot basidiomycete fungus Dichomitus squalens.</title>
        <authorList>
            <consortium name="DOE Joint Genome Institute"/>
            <person name="Lopez S.C."/>
            <person name="Andreopoulos B."/>
            <person name="Pangilinan J."/>
            <person name="Lipzen A."/>
            <person name="Riley R."/>
            <person name="Ahrendt S."/>
            <person name="Ng V."/>
            <person name="Barry K."/>
            <person name="Daum C."/>
            <person name="Grigoriev I.V."/>
            <person name="Hilden K.S."/>
            <person name="Makela M.R."/>
            <person name="de Vries R.P."/>
        </authorList>
    </citation>
    <scope>NUCLEOTIDE SEQUENCE [LARGE SCALE GENOMIC DNA]</scope>
    <source>
        <strain evidence="1 2">CBS 464.89</strain>
    </source>
</reference>
<organism evidence="1 2">
    <name type="scientific">Dichomitus squalens</name>
    <dbReference type="NCBI Taxonomy" id="114155"/>
    <lineage>
        <taxon>Eukaryota</taxon>
        <taxon>Fungi</taxon>
        <taxon>Dikarya</taxon>
        <taxon>Basidiomycota</taxon>
        <taxon>Agaricomycotina</taxon>
        <taxon>Agaricomycetes</taxon>
        <taxon>Polyporales</taxon>
        <taxon>Polyporaceae</taxon>
        <taxon>Dichomitus</taxon>
    </lineage>
</organism>
<keyword evidence="2" id="KW-1185">Reference proteome</keyword>
<dbReference type="AlphaFoldDB" id="A0A4Q9PES4"/>